<dbReference type="GO" id="GO:0005634">
    <property type="term" value="C:nucleus"/>
    <property type="evidence" value="ECO:0007669"/>
    <property type="project" value="UniProtKB-SubCell"/>
</dbReference>
<evidence type="ECO:0000259" key="12">
    <source>
        <dbReference type="PROSITE" id="PS50172"/>
    </source>
</evidence>
<dbReference type="FunFam" id="3.40.50.10190:FF:000001">
    <property type="entry name" value="Replication factor C subunit 1"/>
    <property type="match status" value="1"/>
</dbReference>
<evidence type="ECO:0000256" key="8">
    <source>
        <dbReference type="ARBA" id="ARBA00023125"/>
    </source>
</evidence>
<dbReference type="EMBL" id="VXIS01000387">
    <property type="protein sequence ID" value="KAA8893941.1"/>
    <property type="molecule type" value="Genomic_DNA"/>
</dbReference>
<dbReference type="CDD" id="cd00009">
    <property type="entry name" value="AAA"/>
    <property type="match status" value="1"/>
</dbReference>
<dbReference type="InterPro" id="IPR003959">
    <property type="entry name" value="ATPase_AAA_core"/>
</dbReference>
<evidence type="ECO:0000256" key="2">
    <source>
        <dbReference type="ARBA" id="ARBA00006116"/>
    </source>
</evidence>
<evidence type="ECO:0000256" key="5">
    <source>
        <dbReference type="ARBA" id="ARBA00022705"/>
    </source>
</evidence>
<dbReference type="SMART" id="SM00382">
    <property type="entry name" value="AAA"/>
    <property type="match status" value="1"/>
</dbReference>
<dbReference type="InterPro" id="IPR001357">
    <property type="entry name" value="BRCT_dom"/>
</dbReference>
<comment type="similarity">
    <text evidence="2 10">Belongs to the activator 1 large subunit family.</text>
</comment>
<feature type="compositionally biased region" description="Low complexity" evidence="11">
    <location>
        <begin position="1002"/>
        <end position="1014"/>
    </location>
</feature>
<feature type="compositionally biased region" description="Acidic residues" evidence="11">
    <location>
        <begin position="118"/>
        <end position="130"/>
    </location>
</feature>
<evidence type="ECO:0000256" key="9">
    <source>
        <dbReference type="ARBA" id="ARBA00023242"/>
    </source>
</evidence>
<gene>
    <name evidence="13" type="ORF">FN846DRAFT_1002434</name>
</gene>
<feature type="compositionally biased region" description="Acidic residues" evidence="11">
    <location>
        <begin position="929"/>
        <end position="949"/>
    </location>
</feature>
<proteinExistence type="inferred from homology"/>
<dbReference type="FunFam" id="1.20.272.10:FF:000005">
    <property type="entry name" value="Replication factor C subunit 1"/>
    <property type="match status" value="1"/>
</dbReference>
<dbReference type="Pfam" id="PF00533">
    <property type="entry name" value="BRCT"/>
    <property type="match status" value="1"/>
</dbReference>
<feature type="compositionally biased region" description="Low complexity" evidence="11">
    <location>
        <begin position="10"/>
        <end position="34"/>
    </location>
</feature>
<dbReference type="SUPFAM" id="SSF52540">
    <property type="entry name" value="P-loop containing nucleoside triphosphate hydrolases"/>
    <property type="match status" value="1"/>
</dbReference>
<comment type="subcellular location">
    <subcellularLocation>
        <location evidence="1 10">Nucleus</location>
    </subcellularLocation>
</comment>
<dbReference type="InterPro" id="IPR008921">
    <property type="entry name" value="DNA_pol3_clamp-load_cplx_C"/>
</dbReference>
<feature type="compositionally biased region" description="Acidic residues" evidence="11">
    <location>
        <begin position="140"/>
        <end position="162"/>
    </location>
</feature>
<dbReference type="FunFam" id="3.40.50.300:FF:000395">
    <property type="entry name" value="Replication factor C subunit 1"/>
    <property type="match status" value="1"/>
</dbReference>
<dbReference type="GO" id="GO:0003677">
    <property type="term" value="F:DNA binding"/>
    <property type="evidence" value="ECO:0007669"/>
    <property type="project" value="UniProtKB-KW"/>
</dbReference>
<dbReference type="PANTHER" id="PTHR23389">
    <property type="entry name" value="CHROMOSOME TRANSMISSION FIDELITY FACTOR 18"/>
    <property type="match status" value="1"/>
</dbReference>
<feature type="compositionally biased region" description="Polar residues" evidence="11">
    <location>
        <begin position="172"/>
        <end position="185"/>
    </location>
</feature>
<dbReference type="GO" id="GO:0006281">
    <property type="term" value="P:DNA repair"/>
    <property type="evidence" value="ECO:0007669"/>
    <property type="project" value="InterPro"/>
</dbReference>
<dbReference type="GO" id="GO:0016887">
    <property type="term" value="F:ATP hydrolysis activity"/>
    <property type="evidence" value="ECO:0007669"/>
    <property type="project" value="InterPro"/>
</dbReference>
<keyword evidence="4" id="KW-0597">Phosphoprotein</keyword>
<dbReference type="Proteomes" id="UP000326924">
    <property type="component" value="Unassembled WGS sequence"/>
</dbReference>
<evidence type="ECO:0000256" key="10">
    <source>
        <dbReference type="PIRNR" id="PIRNR036578"/>
    </source>
</evidence>
<evidence type="ECO:0000313" key="13">
    <source>
        <dbReference type="EMBL" id="KAA8893941.1"/>
    </source>
</evidence>
<dbReference type="InterPro" id="IPR036420">
    <property type="entry name" value="BRCT_dom_sf"/>
</dbReference>
<name>A0A5J5EFC9_9PEZI</name>
<dbReference type="PANTHER" id="PTHR23389:SF6">
    <property type="entry name" value="REPLICATION FACTOR C SUBUNIT 1"/>
    <property type="match status" value="1"/>
</dbReference>
<dbReference type="Gene3D" id="3.40.50.10190">
    <property type="entry name" value="BRCT domain"/>
    <property type="match status" value="1"/>
</dbReference>
<dbReference type="Pfam" id="PF08519">
    <property type="entry name" value="RFC1"/>
    <property type="match status" value="1"/>
</dbReference>
<dbReference type="SMART" id="SM00292">
    <property type="entry name" value="BRCT"/>
    <property type="match status" value="1"/>
</dbReference>
<dbReference type="GO" id="GO:0005663">
    <property type="term" value="C:DNA replication factor C complex"/>
    <property type="evidence" value="ECO:0007669"/>
    <property type="project" value="InterPro"/>
</dbReference>
<accession>A0A5J5EFC9</accession>
<dbReference type="AlphaFoldDB" id="A0A5J5EFC9"/>
<dbReference type="Gene3D" id="1.20.272.10">
    <property type="match status" value="1"/>
</dbReference>
<keyword evidence="9 10" id="KW-0539">Nucleus</keyword>
<evidence type="ECO:0000256" key="3">
    <source>
        <dbReference type="ARBA" id="ARBA00020401"/>
    </source>
</evidence>
<dbReference type="GO" id="GO:0006271">
    <property type="term" value="P:DNA strand elongation involved in DNA replication"/>
    <property type="evidence" value="ECO:0007669"/>
    <property type="project" value="UniProtKB-ARBA"/>
</dbReference>
<evidence type="ECO:0000313" key="14">
    <source>
        <dbReference type="Proteomes" id="UP000326924"/>
    </source>
</evidence>
<dbReference type="Gene3D" id="3.40.50.300">
    <property type="entry name" value="P-loop containing nucleotide triphosphate hydrolases"/>
    <property type="match status" value="1"/>
</dbReference>
<dbReference type="InterPro" id="IPR013725">
    <property type="entry name" value="DNA_replication_fac_RFC1_C"/>
</dbReference>
<keyword evidence="6 10" id="KW-0547">Nucleotide-binding</keyword>
<dbReference type="InterPro" id="IPR027417">
    <property type="entry name" value="P-loop_NTPase"/>
</dbReference>
<dbReference type="Gene3D" id="1.10.8.60">
    <property type="match status" value="1"/>
</dbReference>
<keyword evidence="7 10" id="KW-0067">ATP-binding</keyword>
<reference evidence="13 14" key="1">
    <citation type="submission" date="2019-09" db="EMBL/GenBank/DDBJ databases">
        <title>Draft genome of the ectomycorrhizal ascomycete Sphaerosporella brunnea.</title>
        <authorList>
            <consortium name="DOE Joint Genome Institute"/>
            <person name="Benucci G.M."/>
            <person name="Marozzi G."/>
            <person name="Antonielli L."/>
            <person name="Sanchez S."/>
            <person name="Marco P."/>
            <person name="Wang X."/>
            <person name="Falini L.B."/>
            <person name="Barry K."/>
            <person name="Haridas S."/>
            <person name="Lipzen A."/>
            <person name="Labutti K."/>
            <person name="Grigoriev I.V."/>
            <person name="Murat C."/>
            <person name="Martin F."/>
            <person name="Albertini E."/>
            <person name="Donnini D."/>
            <person name="Bonito G."/>
        </authorList>
    </citation>
    <scope>NUCLEOTIDE SEQUENCE [LARGE SCALE GENOMIC DNA]</scope>
    <source>
        <strain evidence="13 14">Sb_GMNB300</strain>
    </source>
</reference>
<comment type="caution">
    <text evidence="13">The sequence shown here is derived from an EMBL/GenBank/DDBJ whole genome shotgun (WGS) entry which is preliminary data.</text>
</comment>
<dbReference type="PROSITE" id="PS50172">
    <property type="entry name" value="BRCT"/>
    <property type="match status" value="1"/>
</dbReference>
<dbReference type="GO" id="GO:0005524">
    <property type="term" value="F:ATP binding"/>
    <property type="evidence" value="ECO:0007669"/>
    <property type="project" value="UniProtKB-UniRule"/>
</dbReference>
<dbReference type="GO" id="GO:0003689">
    <property type="term" value="F:DNA clamp loader activity"/>
    <property type="evidence" value="ECO:0007669"/>
    <property type="project" value="UniProtKB-UniRule"/>
</dbReference>
<protein>
    <recommendedName>
        <fullName evidence="3 10">Replication factor C subunit 1</fullName>
    </recommendedName>
</protein>
<dbReference type="SUPFAM" id="SSF52113">
    <property type="entry name" value="BRCT domain"/>
    <property type="match status" value="1"/>
</dbReference>
<keyword evidence="8" id="KW-0238">DNA-binding</keyword>
<dbReference type="CDD" id="cd17752">
    <property type="entry name" value="BRCT_RFC1"/>
    <property type="match status" value="1"/>
</dbReference>
<keyword evidence="5 10" id="KW-0235">DNA replication</keyword>
<feature type="compositionally biased region" description="Basic residues" evidence="11">
    <location>
        <begin position="207"/>
        <end position="223"/>
    </location>
</feature>
<dbReference type="SUPFAM" id="SSF48019">
    <property type="entry name" value="post-AAA+ oligomerization domain-like"/>
    <property type="match status" value="1"/>
</dbReference>
<keyword evidence="14" id="KW-1185">Reference proteome</keyword>
<evidence type="ECO:0000256" key="7">
    <source>
        <dbReference type="ARBA" id="ARBA00022840"/>
    </source>
</evidence>
<dbReference type="OrthoDB" id="446168at2759"/>
<feature type="region of interest" description="Disordered" evidence="11">
    <location>
        <begin position="1"/>
        <end position="256"/>
    </location>
</feature>
<dbReference type="FunCoup" id="A0A5J5EFC9">
    <property type="interactions" value="1083"/>
</dbReference>
<dbReference type="InterPro" id="IPR012178">
    <property type="entry name" value="RFC1"/>
</dbReference>
<feature type="region of interest" description="Disordered" evidence="11">
    <location>
        <begin position="929"/>
        <end position="1022"/>
    </location>
</feature>
<dbReference type="FunFam" id="1.10.8.60:FF:000021">
    <property type="entry name" value="Replication factor C subunit 1"/>
    <property type="match status" value="1"/>
</dbReference>
<dbReference type="Pfam" id="PF25361">
    <property type="entry name" value="AAA_lid_RFC1"/>
    <property type="match status" value="1"/>
</dbReference>
<sequence length="1022" mass="112443">MPADIRSFFAPKNGGTPAPKPKPTTAATPTPAKKQTARKRRIVESDDDEAETSPPPKKASASKKTPVKAKEPEKKETKVEVSSYFSSTGKNKVNRTAPIREARPKKVVVKQPKKGEDYLDDDDELPDDIFAEAFQKKDDDYQEEHDEDEDMDDFVVPDDEGGDEMKNKKQGAKTSASGSKKTPASASKKRKPVPSDDEEDVEEAPKKKTPSKKPPVKKARAPAKKKEEPEESSEIQKILDAIPTVRPPTPPPREEGKKFNYREFAARSAATTTTSGSKVIPAGADNCLAGLTFVFTGVLETLSREEGQQLVKKYGGKVTGAPSKKTSYVVLGSDAGPKKLETIRAQGIKTINEDGLFALIKSLPPNGGDSKAAKEYEAKQALEEKKIKAAAAEMQKSAEAEAKAAAAKGQVSQDEGQLWTTKYAPTKMSDICGNKGQVEKLQKWLQNWPKNLKLGFKVRGADGSGVHRAVIIHGPPGIGKTTAAHLVAKLEGYDVLEYNASDTRSKKLMEETMRGVLDNTSLKGYFAPGTEKVDASKKKLVLIMDEVDGMSAGDRGGVGQLASLCRKTSIPIICICNERKLPKMKPFDNVTLDMAFRRPDAGMIRSRIASIAFREKMPLKPAVIDQLVEGTRADIRQIINMMSTYKTTSSTMSFDESKDFTKAWEKHVIFKPWDIAQKLLGTEMFGATSKKTLNDKMELYFNDHEFSYLMIQENYLKNRPERASNYRGKEANLKMLELADNAAMSISDGDLADAMIHGPQQHWSLMPVHGMLSTVIPASNTYGSYGGGQMSFTSWLGNNSKMGKLSRFVKEIQSHIRLRASGDRHEIRQSYIPSFFNQLVRRLQVEGKDAVPEIIQIMDDYFLTKEDWDAIVELGVGPCDENTVQIPSQTKSAFTREYNKMSHPMPFMKASSVAATKASKKEVPDIEDAIIESEDESPPDVEKDDEDDISKDKYVKQPKKKAALKKAAAPKGKGKAKVKEDSDEDDEESDEKPKKMTKAARGKVAAGRGGAKAARGGRAKKA</sequence>
<evidence type="ECO:0000256" key="1">
    <source>
        <dbReference type="ARBA" id="ARBA00004123"/>
    </source>
</evidence>
<dbReference type="InterPro" id="IPR003593">
    <property type="entry name" value="AAA+_ATPase"/>
</dbReference>
<evidence type="ECO:0000256" key="4">
    <source>
        <dbReference type="ARBA" id="ARBA00022553"/>
    </source>
</evidence>
<dbReference type="PIRSF" id="PIRSF036578">
    <property type="entry name" value="RFC1"/>
    <property type="match status" value="1"/>
</dbReference>
<feature type="domain" description="BRCT" evidence="12">
    <location>
        <begin position="283"/>
        <end position="362"/>
    </location>
</feature>
<organism evidence="13 14">
    <name type="scientific">Sphaerosporella brunnea</name>
    <dbReference type="NCBI Taxonomy" id="1250544"/>
    <lineage>
        <taxon>Eukaryota</taxon>
        <taxon>Fungi</taxon>
        <taxon>Dikarya</taxon>
        <taxon>Ascomycota</taxon>
        <taxon>Pezizomycotina</taxon>
        <taxon>Pezizomycetes</taxon>
        <taxon>Pezizales</taxon>
        <taxon>Pyronemataceae</taxon>
        <taxon>Sphaerosporella</taxon>
    </lineage>
</organism>
<dbReference type="Pfam" id="PF00004">
    <property type="entry name" value="AAA"/>
    <property type="match status" value="1"/>
</dbReference>
<evidence type="ECO:0000256" key="11">
    <source>
        <dbReference type="SAM" id="MobiDB-lite"/>
    </source>
</evidence>
<feature type="compositionally biased region" description="Basic and acidic residues" evidence="11">
    <location>
        <begin position="68"/>
        <end position="79"/>
    </location>
</feature>
<dbReference type="InParanoid" id="A0A5J5EFC9"/>
<feature type="compositionally biased region" description="Acidic residues" evidence="11">
    <location>
        <begin position="981"/>
        <end position="990"/>
    </location>
</feature>
<dbReference type="PRINTS" id="PR00364">
    <property type="entry name" value="DISEASERSIST"/>
</dbReference>
<evidence type="ECO:0000256" key="6">
    <source>
        <dbReference type="ARBA" id="ARBA00022741"/>
    </source>
</evidence>